<dbReference type="EMBL" id="JAECSB010000028">
    <property type="protein sequence ID" value="MBH5142510.1"/>
    <property type="molecule type" value="Genomic_DNA"/>
</dbReference>
<dbReference type="Proteomes" id="UP000325576">
    <property type="component" value="Unassembled WGS sequence"/>
</dbReference>
<protein>
    <submittedName>
        <fullName evidence="2 3">Glycosyltransferase</fullName>
        <ecNumber evidence="4">2.4.-.-</ecNumber>
    </submittedName>
</protein>
<evidence type="ECO:0000313" key="2">
    <source>
        <dbReference type="EMBL" id="KAB2584647.1"/>
    </source>
</evidence>
<dbReference type="SUPFAM" id="SSF53448">
    <property type="entry name" value="Nucleotide-diphospho-sugar transferases"/>
    <property type="match status" value="1"/>
</dbReference>
<dbReference type="Gene3D" id="3.90.550.10">
    <property type="entry name" value="Spore Coat Polysaccharide Biosynthesis Protein SpsA, Chain A"/>
    <property type="match status" value="1"/>
</dbReference>
<dbReference type="EC" id="2.4.-.-" evidence="4"/>
<dbReference type="PANTHER" id="PTHR22916:SF67">
    <property type="entry name" value="COLANIC ACID BIOSYNTHESIS GLYCOSYL TRANSFERASE WCAE-RELATED"/>
    <property type="match status" value="1"/>
</dbReference>
<sequence length="263" mass="28876">MTSSVTVITITRNDLSGLIRTIESVRAQSAQGVEHIVIDGGSTDGTVEYLDSLGDSLVWNSGLDSGRYDAMNIGAELASGELLWFMHSSDVFHSCDVLERVSREYQGGDVSWRWGYGLSNIHDSGSSIGIGGRIPFSLSRFSLGGNIIPHQACVIEKSLHVEIGGYDTEFGLSADQLYLLKMAVRSQPRVWTEFFCDFDSAGAGSVRGMMDHYRDMRRSRALTGVTVFRAQWLDYAVSLGVALLAKTDRVQRRVLAGVTPRVR</sequence>
<dbReference type="Pfam" id="PF00535">
    <property type="entry name" value="Glycos_transf_2"/>
    <property type="match status" value="1"/>
</dbReference>
<dbReference type="Proteomes" id="UP001230933">
    <property type="component" value="Chromosome"/>
</dbReference>
<dbReference type="InterPro" id="IPR029044">
    <property type="entry name" value="Nucleotide-diphossugar_trans"/>
</dbReference>
<reference evidence="3 6" key="2">
    <citation type="submission" date="2020-12" db="EMBL/GenBank/DDBJ databases">
        <title>Draft genome sequence of furan degrading bacterial strain FUR100.</title>
        <authorList>
            <person name="Woiski C."/>
        </authorList>
    </citation>
    <scope>NUCLEOTIDE SEQUENCE [LARGE SCALE GENOMIC DNA]</scope>
    <source>
        <strain evidence="3 6">FUR100</strain>
    </source>
</reference>
<dbReference type="Proteomes" id="UP000627573">
    <property type="component" value="Unassembled WGS sequence"/>
</dbReference>
<dbReference type="PANTHER" id="PTHR22916">
    <property type="entry name" value="GLYCOSYLTRANSFERASE"/>
    <property type="match status" value="1"/>
</dbReference>
<organism evidence="2 5">
    <name type="scientific">Rhodococcus erythropolis</name>
    <name type="common">Arthrobacter picolinophilus</name>
    <dbReference type="NCBI Taxonomy" id="1833"/>
    <lineage>
        <taxon>Bacteria</taxon>
        <taxon>Bacillati</taxon>
        <taxon>Actinomycetota</taxon>
        <taxon>Actinomycetes</taxon>
        <taxon>Mycobacteriales</taxon>
        <taxon>Nocardiaceae</taxon>
        <taxon>Rhodococcus</taxon>
        <taxon>Rhodococcus erythropolis group</taxon>
    </lineage>
</organism>
<dbReference type="EMBL" id="CP124545">
    <property type="protein sequence ID" value="WGV50966.1"/>
    <property type="molecule type" value="Genomic_DNA"/>
</dbReference>
<keyword evidence="4" id="KW-0328">Glycosyltransferase</keyword>
<evidence type="ECO:0000313" key="3">
    <source>
        <dbReference type="EMBL" id="MBH5142510.1"/>
    </source>
</evidence>
<keyword evidence="6" id="KW-1185">Reference proteome</keyword>
<dbReference type="RefSeq" id="WP_019747435.1">
    <property type="nucleotide sequence ID" value="NZ_CP124545.1"/>
</dbReference>
<dbReference type="EMBL" id="MRBO01000414">
    <property type="protein sequence ID" value="KAB2584647.1"/>
    <property type="molecule type" value="Genomic_DNA"/>
</dbReference>
<evidence type="ECO:0000259" key="1">
    <source>
        <dbReference type="Pfam" id="PF00535"/>
    </source>
</evidence>
<dbReference type="GO" id="GO:0016757">
    <property type="term" value="F:glycosyltransferase activity"/>
    <property type="evidence" value="ECO:0007669"/>
    <property type="project" value="UniProtKB-KW"/>
</dbReference>
<gene>
    <name evidence="2" type="ORF">BS297_14450</name>
    <name evidence="3" type="ORF">I3517_07755</name>
    <name evidence="4" type="ORF">QIE55_07040</name>
</gene>
<proteinExistence type="predicted"/>
<dbReference type="AlphaFoldDB" id="A0A0C3AAT9"/>
<reference evidence="4" key="3">
    <citation type="submission" date="2023-08" db="EMBL/GenBank/DDBJ databases">
        <title>Isolation and Characterization of Rhodococcus erythropolis MGMM8.</title>
        <authorList>
            <person name="Diabankana R.G.C."/>
            <person name="Afordoanyi D.M."/>
            <person name="Validov S.Z."/>
        </authorList>
    </citation>
    <scope>NUCLEOTIDE SEQUENCE</scope>
    <source>
        <strain evidence="4">MGMM8</strain>
    </source>
</reference>
<feature type="domain" description="Glycosyltransferase 2-like" evidence="1">
    <location>
        <begin position="6"/>
        <end position="106"/>
    </location>
</feature>
<dbReference type="InterPro" id="IPR001173">
    <property type="entry name" value="Glyco_trans_2-like"/>
</dbReference>
<reference evidence="2 5" key="1">
    <citation type="journal article" date="2017" name="Poromechanics V (2013)">
        <title>Genomic Characterization of the Arsenic-Tolerant Actinobacterium, &lt;i&gt;Rhodococcus erythropolis&lt;/i&gt; S43.</title>
        <authorList>
            <person name="Retamal-Morales G."/>
            <person name="Mehnert M."/>
            <person name="Schwabe R."/>
            <person name="Tischler D."/>
            <person name="Schloemann M."/>
            <person name="Levican G.J."/>
        </authorList>
    </citation>
    <scope>NUCLEOTIDE SEQUENCE [LARGE SCALE GENOMIC DNA]</scope>
    <source>
        <strain evidence="2 5">S43</strain>
    </source>
</reference>
<evidence type="ECO:0000313" key="5">
    <source>
        <dbReference type="Proteomes" id="UP000325576"/>
    </source>
</evidence>
<accession>A0A0C3AAT9</accession>
<evidence type="ECO:0000313" key="6">
    <source>
        <dbReference type="Proteomes" id="UP000627573"/>
    </source>
</evidence>
<evidence type="ECO:0000313" key="4">
    <source>
        <dbReference type="EMBL" id="WGV50966.1"/>
    </source>
</evidence>
<keyword evidence="2" id="KW-0808">Transferase</keyword>
<name>A0A0C3AAT9_RHOER</name>